<keyword evidence="8 10" id="KW-0472">Membrane</keyword>
<feature type="transmembrane region" description="Helical" evidence="10">
    <location>
        <begin position="142"/>
        <end position="160"/>
    </location>
</feature>
<dbReference type="PROSITE" id="PS00211">
    <property type="entry name" value="ABC_TRANSPORTER_1"/>
    <property type="match status" value="1"/>
</dbReference>
<dbReference type="InterPro" id="IPR003439">
    <property type="entry name" value="ABC_transporter-like_ATP-bd"/>
</dbReference>
<dbReference type="InterPro" id="IPR036640">
    <property type="entry name" value="ABC1_TM_sf"/>
</dbReference>
<evidence type="ECO:0000256" key="9">
    <source>
        <dbReference type="ARBA" id="ARBA00023455"/>
    </source>
</evidence>
<feature type="transmembrane region" description="Helical" evidence="10">
    <location>
        <begin position="64"/>
        <end position="84"/>
    </location>
</feature>
<dbReference type="InterPro" id="IPR003593">
    <property type="entry name" value="AAA+_ATPase"/>
</dbReference>
<dbReference type="InterPro" id="IPR027417">
    <property type="entry name" value="P-loop_NTPase"/>
</dbReference>
<dbReference type="Pfam" id="PF00664">
    <property type="entry name" value="ABC_membrane"/>
    <property type="match status" value="1"/>
</dbReference>
<dbReference type="Pfam" id="PF00005">
    <property type="entry name" value="ABC_tran"/>
    <property type="match status" value="1"/>
</dbReference>
<keyword evidence="6 13" id="KW-0067">ATP-binding</keyword>
<dbReference type="GO" id="GO:0005886">
    <property type="term" value="C:plasma membrane"/>
    <property type="evidence" value="ECO:0007669"/>
    <property type="project" value="UniProtKB-SubCell"/>
</dbReference>
<evidence type="ECO:0000313" key="14">
    <source>
        <dbReference type="Proteomes" id="UP000787322"/>
    </source>
</evidence>
<feature type="transmembrane region" description="Helical" evidence="10">
    <location>
        <begin position="166"/>
        <end position="186"/>
    </location>
</feature>
<dbReference type="SMART" id="SM00382">
    <property type="entry name" value="AAA"/>
    <property type="match status" value="1"/>
</dbReference>
<evidence type="ECO:0000256" key="2">
    <source>
        <dbReference type="ARBA" id="ARBA00022448"/>
    </source>
</evidence>
<evidence type="ECO:0000256" key="4">
    <source>
        <dbReference type="ARBA" id="ARBA00022692"/>
    </source>
</evidence>
<dbReference type="PROSITE" id="PS50929">
    <property type="entry name" value="ABC_TM1F"/>
    <property type="match status" value="1"/>
</dbReference>
<keyword evidence="5" id="KW-0547">Nucleotide-binding</keyword>
<protein>
    <submittedName>
        <fullName evidence="13">ABC transporter ATP-binding protein</fullName>
    </submittedName>
</protein>
<organism evidence="13 14">
    <name type="scientific">Lancefieldella parvula</name>
    <dbReference type="NCBI Taxonomy" id="1382"/>
    <lineage>
        <taxon>Bacteria</taxon>
        <taxon>Bacillati</taxon>
        <taxon>Actinomycetota</taxon>
        <taxon>Coriobacteriia</taxon>
        <taxon>Coriobacteriales</taxon>
        <taxon>Atopobiaceae</taxon>
        <taxon>Lancefieldella</taxon>
    </lineage>
</organism>
<dbReference type="EMBL" id="JABZGU010000100">
    <property type="protein sequence ID" value="MBF4803086.1"/>
    <property type="molecule type" value="Genomic_DNA"/>
</dbReference>
<name>A0A9D5X3V0_9ACTN</name>
<dbReference type="PANTHER" id="PTHR24221:SF654">
    <property type="entry name" value="ATP-BINDING CASSETTE SUB-FAMILY B MEMBER 6"/>
    <property type="match status" value="1"/>
</dbReference>
<evidence type="ECO:0000259" key="12">
    <source>
        <dbReference type="PROSITE" id="PS50929"/>
    </source>
</evidence>
<gene>
    <name evidence="13" type="ORF">HXK24_04635</name>
</gene>
<evidence type="ECO:0000259" key="11">
    <source>
        <dbReference type="PROSITE" id="PS50893"/>
    </source>
</evidence>
<dbReference type="Gene3D" id="3.40.50.300">
    <property type="entry name" value="P-loop containing nucleotide triphosphate hydrolases"/>
    <property type="match status" value="1"/>
</dbReference>
<reference evidence="13" key="1">
    <citation type="submission" date="2020-04" db="EMBL/GenBank/DDBJ databases">
        <title>Deep metagenomics examines the oral microbiome during advanced dental caries in children, revealing novel taxa and co-occurrences with host molecules.</title>
        <authorList>
            <person name="Baker J.L."/>
            <person name="Morton J.T."/>
            <person name="Dinis M."/>
            <person name="Alvarez R."/>
            <person name="Tran N.C."/>
            <person name="Knight R."/>
            <person name="Edlund A."/>
        </authorList>
    </citation>
    <scope>NUCLEOTIDE SEQUENCE</scope>
    <source>
        <strain evidence="13">JCVI_3_bin.11</strain>
    </source>
</reference>
<dbReference type="InterPro" id="IPR039421">
    <property type="entry name" value="Type_1_exporter"/>
</dbReference>
<keyword evidence="7 10" id="KW-1133">Transmembrane helix</keyword>
<evidence type="ECO:0000256" key="5">
    <source>
        <dbReference type="ARBA" id="ARBA00022741"/>
    </source>
</evidence>
<dbReference type="GO" id="GO:0016887">
    <property type="term" value="F:ATP hydrolysis activity"/>
    <property type="evidence" value="ECO:0007669"/>
    <property type="project" value="InterPro"/>
</dbReference>
<dbReference type="SUPFAM" id="SSF90123">
    <property type="entry name" value="ABC transporter transmembrane region"/>
    <property type="match status" value="1"/>
</dbReference>
<dbReference type="GO" id="GO:0005524">
    <property type="term" value="F:ATP binding"/>
    <property type="evidence" value="ECO:0007669"/>
    <property type="project" value="UniProtKB-KW"/>
</dbReference>
<feature type="domain" description="ABC transmembrane type-1" evidence="12">
    <location>
        <begin position="28"/>
        <end position="310"/>
    </location>
</feature>
<evidence type="ECO:0000256" key="10">
    <source>
        <dbReference type="SAM" id="Phobius"/>
    </source>
</evidence>
<dbReference type="Gene3D" id="1.20.1560.10">
    <property type="entry name" value="ABC transporter type 1, transmembrane domain"/>
    <property type="match status" value="1"/>
</dbReference>
<feature type="transmembrane region" description="Helical" evidence="10">
    <location>
        <begin position="254"/>
        <end position="275"/>
    </location>
</feature>
<keyword evidence="4 10" id="KW-0812">Transmembrane</keyword>
<comment type="caution">
    <text evidence="13">The sequence shown here is derived from an EMBL/GenBank/DDBJ whole genome shotgun (WGS) entry which is preliminary data.</text>
</comment>
<dbReference type="InterPro" id="IPR011527">
    <property type="entry name" value="ABC1_TM_dom"/>
</dbReference>
<dbReference type="AlphaFoldDB" id="A0A9D5X3V0"/>
<proteinExistence type="inferred from homology"/>
<dbReference type="FunFam" id="3.40.50.300:FF:000221">
    <property type="entry name" value="Multidrug ABC transporter ATP-binding protein"/>
    <property type="match status" value="1"/>
</dbReference>
<dbReference type="Proteomes" id="UP000787322">
    <property type="component" value="Unassembled WGS sequence"/>
</dbReference>
<keyword evidence="3" id="KW-1003">Cell membrane</keyword>
<evidence type="ECO:0000256" key="8">
    <source>
        <dbReference type="ARBA" id="ARBA00023136"/>
    </source>
</evidence>
<accession>A0A9D5X3V0</accession>
<sequence length="586" mass="63441">MDPSKKKKSSWIQRLASFTRGQRLKLGASLLFAVVGVVGGIVPFFAAYKLIALSISGTLAISEVGHWALIALLGVAVQTIGYLASTSTSHSVAYHTLENLRNAACKHLAACSLGDVQSAPSGALKKIIIDDIEQMELPIAHVIPEFTSNVLLLILCFAIVCSIDIRLALSMLIAPALSIVPLSLLFKNFERDYAAYWTASERVNSTLVEYIDGIEVIKTFNQADSSYARFRNDISEFEKLTLAWYRSARVPMNAMFALLSTLLLGVVPVGCILVASGSIDVSQMALACMLSIGVIGPLTKITQYTNMFKEIEKVMDSVSKLLEMKPLPEVSSPAIITSHDVSFENVRFSYCDEEVLHGISLEVPEGTSCALVGPSGSGKSTMAKLIARFWDAGSGTIRIGETDVRDIPLDQLAGLVSFVTQDNFLFDRTIFENVRLGREGATAAEVERALAAAHCEELADKLANGFETLSGEAGGALSGGERQRISIARAYLKDAPILVLDEATAFIDPESEELIQQALSELARGKTLIVIAHRISTVRNFDKIVVMDSGNIVAEGTHTDLLGSSDLYHRMWEAHISNGTHEVRKG</sequence>
<feature type="transmembrane region" description="Helical" evidence="10">
    <location>
        <begin position="30"/>
        <end position="52"/>
    </location>
</feature>
<dbReference type="InterPro" id="IPR017871">
    <property type="entry name" value="ABC_transporter-like_CS"/>
</dbReference>
<evidence type="ECO:0000313" key="13">
    <source>
        <dbReference type="EMBL" id="MBF4803086.1"/>
    </source>
</evidence>
<dbReference type="PANTHER" id="PTHR24221">
    <property type="entry name" value="ATP-BINDING CASSETTE SUB-FAMILY B"/>
    <property type="match status" value="1"/>
</dbReference>
<evidence type="ECO:0000256" key="7">
    <source>
        <dbReference type="ARBA" id="ARBA00022989"/>
    </source>
</evidence>
<dbReference type="PROSITE" id="PS50893">
    <property type="entry name" value="ABC_TRANSPORTER_2"/>
    <property type="match status" value="1"/>
</dbReference>
<evidence type="ECO:0000256" key="6">
    <source>
        <dbReference type="ARBA" id="ARBA00022840"/>
    </source>
</evidence>
<dbReference type="GO" id="GO:0140359">
    <property type="term" value="F:ABC-type transporter activity"/>
    <property type="evidence" value="ECO:0007669"/>
    <property type="project" value="InterPro"/>
</dbReference>
<comment type="subcellular location">
    <subcellularLocation>
        <location evidence="1">Cell inner membrane</location>
        <topology evidence="1">Multi-pass membrane protein</topology>
    </subcellularLocation>
</comment>
<feature type="domain" description="ABC transporter" evidence="11">
    <location>
        <begin position="341"/>
        <end position="574"/>
    </location>
</feature>
<comment type="similarity">
    <text evidence="9">Belongs to the ABC transporter superfamily. Siderophore-Fe(3+) uptake transporter (SIUT) (TC 3.A.1.21) family.</text>
</comment>
<evidence type="ECO:0000256" key="3">
    <source>
        <dbReference type="ARBA" id="ARBA00022475"/>
    </source>
</evidence>
<evidence type="ECO:0000256" key="1">
    <source>
        <dbReference type="ARBA" id="ARBA00004429"/>
    </source>
</evidence>
<dbReference type="SUPFAM" id="SSF52540">
    <property type="entry name" value="P-loop containing nucleoside triphosphate hydrolases"/>
    <property type="match status" value="1"/>
</dbReference>
<keyword evidence="2" id="KW-0813">Transport</keyword>